<dbReference type="Proteomes" id="UP001066276">
    <property type="component" value="Chromosome 6"/>
</dbReference>
<reference evidence="1" key="1">
    <citation type="journal article" date="2022" name="bioRxiv">
        <title>Sequencing and chromosome-scale assembly of the giantPleurodeles waltlgenome.</title>
        <authorList>
            <person name="Brown T."/>
            <person name="Elewa A."/>
            <person name="Iarovenko S."/>
            <person name="Subramanian E."/>
            <person name="Araus A.J."/>
            <person name="Petzold A."/>
            <person name="Susuki M."/>
            <person name="Suzuki K.-i.T."/>
            <person name="Hayashi T."/>
            <person name="Toyoda A."/>
            <person name="Oliveira C."/>
            <person name="Osipova E."/>
            <person name="Leigh N.D."/>
            <person name="Simon A."/>
            <person name="Yun M.H."/>
        </authorList>
    </citation>
    <scope>NUCLEOTIDE SEQUENCE</scope>
    <source>
        <strain evidence="1">20211129_DDA</strain>
        <tissue evidence="1">Liver</tissue>
    </source>
</reference>
<protein>
    <submittedName>
        <fullName evidence="1">Uncharacterized protein</fullName>
    </submittedName>
</protein>
<name>A0AAV7QM59_PLEWA</name>
<keyword evidence="2" id="KW-1185">Reference proteome</keyword>
<dbReference type="AlphaFoldDB" id="A0AAV7QM59"/>
<comment type="caution">
    <text evidence="1">The sequence shown here is derived from an EMBL/GenBank/DDBJ whole genome shotgun (WGS) entry which is preliminary data.</text>
</comment>
<evidence type="ECO:0000313" key="1">
    <source>
        <dbReference type="EMBL" id="KAJ1140426.1"/>
    </source>
</evidence>
<sequence length="92" mass="9607">MCSDPRVPRAGLIGRINMLWRTLAGFGLGLVICSQAGRSGGQLPLGAVGQWQPPYAVTLLQAAGRCSGWAGMEDGTEDDPLSHLVPSGTVRC</sequence>
<gene>
    <name evidence="1" type="ORF">NDU88_006778</name>
</gene>
<accession>A0AAV7QM59</accession>
<evidence type="ECO:0000313" key="2">
    <source>
        <dbReference type="Proteomes" id="UP001066276"/>
    </source>
</evidence>
<dbReference type="EMBL" id="JANPWB010000010">
    <property type="protein sequence ID" value="KAJ1140426.1"/>
    <property type="molecule type" value="Genomic_DNA"/>
</dbReference>
<proteinExistence type="predicted"/>
<organism evidence="1 2">
    <name type="scientific">Pleurodeles waltl</name>
    <name type="common">Iberian ribbed newt</name>
    <dbReference type="NCBI Taxonomy" id="8319"/>
    <lineage>
        <taxon>Eukaryota</taxon>
        <taxon>Metazoa</taxon>
        <taxon>Chordata</taxon>
        <taxon>Craniata</taxon>
        <taxon>Vertebrata</taxon>
        <taxon>Euteleostomi</taxon>
        <taxon>Amphibia</taxon>
        <taxon>Batrachia</taxon>
        <taxon>Caudata</taxon>
        <taxon>Salamandroidea</taxon>
        <taxon>Salamandridae</taxon>
        <taxon>Pleurodelinae</taxon>
        <taxon>Pleurodeles</taxon>
    </lineage>
</organism>